<dbReference type="EMBL" id="FTOV01000009">
    <property type="protein sequence ID" value="SIT18158.1"/>
    <property type="molecule type" value="Genomic_DNA"/>
</dbReference>
<dbReference type="OrthoDB" id="1338606at2"/>
<dbReference type="RefSeq" id="WP_076394530.1">
    <property type="nucleotide sequence ID" value="NZ_FTOV01000009.1"/>
</dbReference>
<accession>A0A1N7Q5L6</accession>
<dbReference type="AlphaFoldDB" id="A0A1N7Q5L6"/>
<dbReference type="Proteomes" id="UP000185781">
    <property type="component" value="Unassembled WGS sequence"/>
</dbReference>
<name>A0A1N7Q5L6_9FLAO</name>
<organism evidence="1 2">
    <name type="scientific">Chryseobacterium gambrini</name>
    <dbReference type="NCBI Taxonomy" id="373672"/>
    <lineage>
        <taxon>Bacteria</taxon>
        <taxon>Pseudomonadati</taxon>
        <taxon>Bacteroidota</taxon>
        <taxon>Flavobacteriia</taxon>
        <taxon>Flavobacteriales</taxon>
        <taxon>Weeksellaceae</taxon>
        <taxon>Chryseobacterium group</taxon>
        <taxon>Chryseobacterium</taxon>
    </lineage>
</organism>
<evidence type="ECO:0000313" key="2">
    <source>
        <dbReference type="Proteomes" id="UP000185781"/>
    </source>
</evidence>
<protein>
    <submittedName>
        <fullName evidence="1">Uncharacterized protein</fullName>
    </submittedName>
</protein>
<reference evidence="1 2" key="1">
    <citation type="submission" date="2017-01" db="EMBL/GenBank/DDBJ databases">
        <authorList>
            <person name="Mah S.A."/>
            <person name="Swanson W.J."/>
            <person name="Moy G.W."/>
            <person name="Vacquier V.D."/>
        </authorList>
    </citation>
    <scope>NUCLEOTIDE SEQUENCE [LARGE SCALE GENOMIC DNA]</scope>
    <source>
        <strain evidence="1 2">DSM 18014</strain>
    </source>
</reference>
<gene>
    <name evidence="1" type="ORF">SAMN05421785_10963</name>
</gene>
<proteinExistence type="predicted"/>
<evidence type="ECO:0000313" key="1">
    <source>
        <dbReference type="EMBL" id="SIT18158.1"/>
    </source>
</evidence>
<sequence>MQKIVILLFFVLSASVFGQDYLNKTEKYDVELFNYLDSLTVEKKVPLEEYLKFSKPFSKWDIRPLQHEKIYALDSVRTSSEISNFFWGGFSQRYELTEKEAADKPNQFLKQGMIDEDRYIQFLKDHFSEFKTLAALVGKSRNLIYVNQSSLQRVDGIFKENNGYWSYVIPQKSPFPISAKIKAEGNYRFSSLQQQILEQMKKVNIYSIVKTDLGMFFLLDGFSDNSYGYYFSPSGMLENNNHLFEIMSSRNISDGFYYYIAN</sequence>